<reference evidence="4" key="1">
    <citation type="submission" date="2016-10" db="EMBL/GenBank/DDBJ databases">
        <title>Genome sequence of Streptomyces mangrovisoli MUSC 149.</title>
        <authorList>
            <person name="Lee L.-H."/>
            <person name="Ser H.-L."/>
        </authorList>
    </citation>
    <scope>NUCLEOTIDE SEQUENCE [LARGE SCALE GENOMIC DNA]</scope>
    <source>
        <strain evidence="4">MUSC 149</strain>
    </source>
</reference>
<organism evidence="4 5">
    <name type="scientific">Streptomyces mangrovisoli</name>
    <dbReference type="NCBI Taxonomy" id="1428628"/>
    <lineage>
        <taxon>Bacteria</taxon>
        <taxon>Bacillati</taxon>
        <taxon>Actinomycetota</taxon>
        <taxon>Actinomycetes</taxon>
        <taxon>Kitasatosporales</taxon>
        <taxon>Streptomycetaceae</taxon>
        <taxon>Streptomyces</taxon>
    </lineage>
</organism>
<keyword evidence="5" id="KW-1185">Reference proteome</keyword>
<feature type="compositionally biased region" description="Pro residues" evidence="2">
    <location>
        <begin position="149"/>
        <end position="162"/>
    </location>
</feature>
<feature type="non-terminal residue" evidence="4">
    <location>
        <position position="187"/>
    </location>
</feature>
<dbReference type="EMBL" id="LAVA02000039">
    <property type="protein sequence ID" value="OIJ66490.1"/>
    <property type="molecule type" value="Genomic_DNA"/>
</dbReference>
<dbReference type="CDD" id="cd16936">
    <property type="entry name" value="HATPase_RsbW-like"/>
    <property type="match status" value="1"/>
</dbReference>
<evidence type="ECO:0000256" key="1">
    <source>
        <dbReference type="ARBA" id="ARBA00022527"/>
    </source>
</evidence>
<name>A0A1J4NWQ6_9ACTN</name>
<sequence>MAPGHEVSLGSEARPAHRVEVFHLVATPAAVSLARHRVRALLTEWGVDDDVLDDVALVTSELVTNALTHSGSSRIVCRVHGGAGAVRVEVEDQDLGAGLPVPREPGPDDQGGRGLLLVGALSGDWGVSRVPGRPGRVVWAELKAHTPPTAAPTPEDPAPADPTPTERAARPGVARPIPHSAEGPFPH</sequence>
<dbReference type="InterPro" id="IPR050267">
    <property type="entry name" value="Anti-sigma-factor_SerPK"/>
</dbReference>
<accession>A0A1J4NWQ6</accession>
<protein>
    <recommendedName>
        <fullName evidence="3">Histidine kinase/HSP90-like ATPase domain-containing protein</fullName>
    </recommendedName>
</protein>
<keyword evidence="1" id="KW-0808">Transferase</keyword>
<feature type="domain" description="Histidine kinase/HSP90-like ATPase" evidence="3">
    <location>
        <begin position="25"/>
        <end position="139"/>
    </location>
</feature>
<dbReference type="SUPFAM" id="SSF55874">
    <property type="entry name" value="ATPase domain of HSP90 chaperone/DNA topoisomerase II/histidine kinase"/>
    <property type="match status" value="1"/>
</dbReference>
<evidence type="ECO:0000259" key="3">
    <source>
        <dbReference type="Pfam" id="PF13581"/>
    </source>
</evidence>
<comment type="caution">
    <text evidence="4">The sequence shown here is derived from an EMBL/GenBank/DDBJ whole genome shotgun (WGS) entry which is preliminary data.</text>
</comment>
<dbReference type="AlphaFoldDB" id="A0A1J4NWQ6"/>
<dbReference type="STRING" id="1428628.WN71_018470"/>
<dbReference type="PANTHER" id="PTHR35526:SF3">
    <property type="entry name" value="ANTI-SIGMA-F FACTOR RSBW"/>
    <property type="match status" value="1"/>
</dbReference>
<gene>
    <name evidence="4" type="ORF">WN71_018470</name>
</gene>
<dbReference type="Gene3D" id="3.30.565.10">
    <property type="entry name" value="Histidine kinase-like ATPase, C-terminal domain"/>
    <property type="match status" value="1"/>
</dbReference>
<proteinExistence type="predicted"/>
<dbReference type="InterPro" id="IPR003594">
    <property type="entry name" value="HATPase_dom"/>
</dbReference>
<dbReference type="PANTHER" id="PTHR35526">
    <property type="entry name" value="ANTI-SIGMA-F FACTOR RSBW-RELATED"/>
    <property type="match status" value="1"/>
</dbReference>
<dbReference type="Pfam" id="PF13581">
    <property type="entry name" value="HATPase_c_2"/>
    <property type="match status" value="1"/>
</dbReference>
<dbReference type="Proteomes" id="UP000034196">
    <property type="component" value="Unassembled WGS sequence"/>
</dbReference>
<dbReference type="InterPro" id="IPR036890">
    <property type="entry name" value="HATPase_C_sf"/>
</dbReference>
<evidence type="ECO:0000256" key="2">
    <source>
        <dbReference type="SAM" id="MobiDB-lite"/>
    </source>
</evidence>
<dbReference type="GO" id="GO:0004674">
    <property type="term" value="F:protein serine/threonine kinase activity"/>
    <property type="evidence" value="ECO:0007669"/>
    <property type="project" value="UniProtKB-KW"/>
</dbReference>
<keyword evidence="1" id="KW-0723">Serine/threonine-protein kinase</keyword>
<evidence type="ECO:0000313" key="5">
    <source>
        <dbReference type="Proteomes" id="UP000034196"/>
    </source>
</evidence>
<feature type="region of interest" description="Disordered" evidence="2">
    <location>
        <begin position="143"/>
        <end position="187"/>
    </location>
</feature>
<evidence type="ECO:0000313" key="4">
    <source>
        <dbReference type="EMBL" id="OIJ66490.1"/>
    </source>
</evidence>
<keyword evidence="1" id="KW-0418">Kinase</keyword>